<proteinExistence type="predicted"/>
<keyword evidence="1" id="KW-0472">Membrane</keyword>
<organism evidence="2 3">
    <name type="scientific">Neobacillus pocheonensis</name>
    <dbReference type="NCBI Taxonomy" id="363869"/>
    <lineage>
        <taxon>Bacteria</taxon>
        <taxon>Bacillati</taxon>
        <taxon>Bacillota</taxon>
        <taxon>Bacilli</taxon>
        <taxon>Bacillales</taxon>
        <taxon>Bacillaceae</taxon>
        <taxon>Neobacillus</taxon>
    </lineage>
</organism>
<feature type="transmembrane region" description="Helical" evidence="1">
    <location>
        <begin position="20"/>
        <end position="40"/>
    </location>
</feature>
<reference evidence="2 3" key="1">
    <citation type="submission" date="2022-06" db="EMBL/GenBank/DDBJ databases">
        <authorList>
            <person name="Jeon C.O."/>
        </authorList>
    </citation>
    <scope>NUCLEOTIDE SEQUENCE [LARGE SCALE GENOMIC DNA]</scope>
    <source>
        <strain evidence="2 3">KCTC 13943</strain>
    </source>
</reference>
<evidence type="ECO:0000313" key="3">
    <source>
        <dbReference type="Proteomes" id="UP001523262"/>
    </source>
</evidence>
<sequence>MIASAANGLFLKSGAMTMGIHQIAIFSDGISFILIMITLLDRSLSKVGHKNQF</sequence>
<dbReference type="EMBL" id="JAMQCR010000002">
    <property type="protein sequence ID" value="MCM2534868.1"/>
    <property type="molecule type" value="Genomic_DNA"/>
</dbReference>
<comment type="caution">
    <text evidence="2">The sequence shown here is derived from an EMBL/GenBank/DDBJ whole genome shotgun (WGS) entry which is preliminary data.</text>
</comment>
<protein>
    <submittedName>
        <fullName evidence="2">Uncharacterized protein</fullName>
    </submittedName>
</protein>
<accession>A0ABT0WF43</accession>
<keyword evidence="1" id="KW-1133">Transmembrane helix</keyword>
<gene>
    <name evidence="2" type="ORF">NDK43_24150</name>
</gene>
<name>A0ABT0WF43_9BACI</name>
<keyword evidence="3" id="KW-1185">Reference proteome</keyword>
<keyword evidence="1" id="KW-0812">Transmembrane</keyword>
<evidence type="ECO:0000313" key="2">
    <source>
        <dbReference type="EMBL" id="MCM2534868.1"/>
    </source>
</evidence>
<evidence type="ECO:0000256" key="1">
    <source>
        <dbReference type="SAM" id="Phobius"/>
    </source>
</evidence>
<dbReference type="Proteomes" id="UP001523262">
    <property type="component" value="Unassembled WGS sequence"/>
</dbReference>